<protein>
    <submittedName>
        <fullName evidence="3">Uncharacterized protein</fullName>
    </submittedName>
</protein>
<sequence length="268" mass="27775">MTDYTVRELMDKALEGLLLPGEDITESVLAQASHRQRRRRSVAVAASAAGLATVAGLAVLLPQVANGATDRKPGPATLTAPPVAATHPTATRPAVDPASVVAGLLPAGSGRIVKIKDEPPTPAPPGTPAVTVWPTSRLAGTYLIVRNGRTAAVVIQSYDPKARPVQRSMGGDISGVCNETPATWNCKESNLPGGVQVIETTEPAGAWAQTAGVVSTVSVSYPDGRFISVDAMAGTGGLRDTSFGPGWATPPLDRAQLLAFTENPVWFR</sequence>
<keyword evidence="2" id="KW-1133">Transmembrane helix</keyword>
<comment type="caution">
    <text evidence="3">The sequence shown here is derived from an EMBL/GenBank/DDBJ whole genome shotgun (WGS) entry which is preliminary data.</text>
</comment>
<evidence type="ECO:0000313" key="3">
    <source>
        <dbReference type="EMBL" id="MFC1402977.1"/>
    </source>
</evidence>
<evidence type="ECO:0000313" key="4">
    <source>
        <dbReference type="Proteomes" id="UP001592528"/>
    </source>
</evidence>
<proteinExistence type="predicted"/>
<dbReference type="RefSeq" id="WP_030249143.1">
    <property type="nucleotide sequence ID" value="NZ_JBHEZZ010000008.1"/>
</dbReference>
<keyword evidence="2" id="KW-0472">Membrane</keyword>
<evidence type="ECO:0000256" key="1">
    <source>
        <dbReference type="SAM" id="MobiDB-lite"/>
    </source>
</evidence>
<dbReference type="Proteomes" id="UP001592528">
    <property type="component" value="Unassembled WGS sequence"/>
</dbReference>
<accession>A0ABV6UNE8</accession>
<keyword evidence="2" id="KW-0812">Transmembrane</keyword>
<keyword evidence="4" id="KW-1185">Reference proteome</keyword>
<name>A0ABV6UNE8_9ACTN</name>
<reference evidence="3 4" key="1">
    <citation type="submission" date="2024-09" db="EMBL/GenBank/DDBJ databases">
        <authorList>
            <person name="Lee S.D."/>
        </authorList>
    </citation>
    <scope>NUCLEOTIDE SEQUENCE [LARGE SCALE GENOMIC DNA]</scope>
    <source>
        <strain evidence="3 4">N1-5</strain>
    </source>
</reference>
<gene>
    <name evidence="3" type="ORF">ACEZDJ_16935</name>
</gene>
<feature type="region of interest" description="Disordered" evidence="1">
    <location>
        <begin position="71"/>
        <end position="96"/>
    </location>
</feature>
<evidence type="ECO:0000256" key="2">
    <source>
        <dbReference type="SAM" id="Phobius"/>
    </source>
</evidence>
<organism evidence="3 4">
    <name type="scientific">Streptacidiphilus cavernicola</name>
    <dbReference type="NCBI Taxonomy" id="3342716"/>
    <lineage>
        <taxon>Bacteria</taxon>
        <taxon>Bacillati</taxon>
        <taxon>Actinomycetota</taxon>
        <taxon>Actinomycetes</taxon>
        <taxon>Kitasatosporales</taxon>
        <taxon>Streptomycetaceae</taxon>
        <taxon>Streptacidiphilus</taxon>
    </lineage>
</organism>
<feature type="compositionally biased region" description="Low complexity" evidence="1">
    <location>
        <begin position="74"/>
        <end position="94"/>
    </location>
</feature>
<feature type="transmembrane region" description="Helical" evidence="2">
    <location>
        <begin position="42"/>
        <end position="61"/>
    </location>
</feature>
<dbReference type="EMBL" id="JBHEZZ010000008">
    <property type="protein sequence ID" value="MFC1402977.1"/>
    <property type="molecule type" value="Genomic_DNA"/>
</dbReference>